<evidence type="ECO:0000256" key="3">
    <source>
        <dbReference type="ARBA" id="ARBA00012795"/>
    </source>
</evidence>
<keyword evidence="8" id="KW-0949">S-adenosyl-L-methionine</keyword>
<evidence type="ECO:0000256" key="5">
    <source>
        <dbReference type="ARBA" id="ARBA00022490"/>
    </source>
</evidence>
<dbReference type="Proteomes" id="UP000669133">
    <property type="component" value="Unassembled WGS sequence"/>
</dbReference>
<name>A0A8H8DEL3_9ASCO</name>
<dbReference type="InterPro" id="IPR011671">
    <property type="entry name" value="tRNA_uracil_MeTrfase"/>
</dbReference>
<evidence type="ECO:0000256" key="10">
    <source>
        <dbReference type="ARBA" id="ARBA00047957"/>
    </source>
</evidence>
<evidence type="ECO:0000256" key="2">
    <source>
        <dbReference type="ARBA" id="ARBA00009056"/>
    </source>
</evidence>
<comment type="caution">
    <text evidence="13">The sequence shown here is derived from an EMBL/GenBank/DDBJ whole genome shotgun (WGS) entry which is preliminary data.</text>
</comment>
<dbReference type="GO" id="GO:0141101">
    <property type="term" value="F:tRNA(Ser) (uridine(44)-2'-O-)-methyltransferase activity"/>
    <property type="evidence" value="ECO:0007669"/>
    <property type="project" value="UniProtKB-EC"/>
</dbReference>
<keyword evidence="6" id="KW-0489">Methyltransferase</keyword>
<dbReference type="PANTHER" id="PTHR21210">
    <property type="entry name" value="TRNA (URACIL-O(2)-)-METHYLTRANSFERASE-RELATED"/>
    <property type="match status" value="1"/>
</dbReference>
<dbReference type="EMBL" id="JAEOAQ010000001">
    <property type="protein sequence ID" value="KAG5421671.1"/>
    <property type="molecule type" value="Genomic_DNA"/>
</dbReference>
<reference evidence="13 14" key="1">
    <citation type="submission" date="2020-12" db="EMBL/GenBank/DDBJ databases">
        <title>Effect of drift, selection, and recombination on the evolution of hybrid genomes in Candida yeast pathogens.</title>
        <authorList>
            <person name="Mixao V."/>
            <person name="Ksiezopolska E."/>
            <person name="Saus E."/>
            <person name="Boekhout T."/>
            <person name="Gacser A."/>
            <person name="Gabaldon T."/>
        </authorList>
    </citation>
    <scope>NUCLEOTIDE SEQUENCE [LARGE SCALE GENOMIC DNA]</scope>
    <source>
        <strain evidence="13 14">BP57</strain>
    </source>
</reference>
<feature type="domain" description="CTLH/CRA C-terminal to LisH motif" evidence="12">
    <location>
        <begin position="203"/>
        <end position="409"/>
    </location>
</feature>
<feature type="compositionally biased region" description="Low complexity" evidence="11">
    <location>
        <begin position="56"/>
        <end position="69"/>
    </location>
</feature>
<dbReference type="AlphaFoldDB" id="A0A8H8DEL3"/>
<feature type="region of interest" description="Disordered" evidence="11">
    <location>
        <begin position="51"/>
        <end position="73"/>
    </location>
</feature>
<comment type="subcellular location">
    <subcellularLocation>
        <location evidence="1">Cytoplasm</location>
    </subcellularLocation>
</comment>
<gene>
    <name evidence="13" type="ORF">I9W82_000763</name>
</gene>
<evidence type="ECO:0000256" key="1">
    <source>
        <dbReference type="ARBA" id="ARBA00004496"/>
    </source>
</evidence>
<organism evidence="13 14">
    <name type="scientific">Candida metapsilosis</name>
    <dbReference type="NCBI Taxonomy" id="273372"/>
    <lineage>
        <taxon>Eukaryota</taxon>
        <taxon>Fungi</taxon>
        <taxon>Dikarya</taxon>
        <taxon>Ascomycota</taxon>
        <taxon>Saccharomycotina</taxon>
        <taxon>Pichiomycetes</taxon>
        <taxon>Debaryomycetaceae</taxon>
        <taxon>Candida/Lodderomyces clade</taxon>
        <taxon>Candida</taxon>
    </lineage>
</organism>
<dbReference type="OrthoDB" id="10047021at2759"/>
<comment type="similarity">
    <text evidence="2">Belongs to the TRM44 family.</text>
</comment>
<dbReference type="GO" id="GO:0005737">
    <property type="term" value="C:cytoplasm"/>
    <property type="evidence" value="ECO:0007669"/>
    <property type="project" value="UniProtKB-SubCell"/>
</dbReference>
<keyword evidence="14" id="KW-1185">Reference proteome</keyword>
<evidence type="ECO:0000256" key="4">
    <source>
        <dbReference type="ARBA" id="ARBA00017788"/>
    </source>
</evidence>
<dbReference type="Pfam" id="PF07757">
    <property type="entry name" value="AdoMet_MTase"/>
    <property type="match status" value="1"/>
</dbReference>
<evidence type="ECO:0000313" key="14">
    <source>
        <dbReference type="Proteomes" id="UP000669133"/>
    </source>
</evidence>
<keyword evidence="9" id="KW-0819">tRNA processing</keyword>
<dbReference type="Pfam" id="PF10607">
    <property type="entry name" value="CTLH"/>
    <property type="match status" value="1"/>
</dbReference>
<proteinExistence type="inferred from homology"/>
<dbReference type="GeneID" id="93649392"/>
<evidence type="ECO:0000259" key="12">
    <source>
        <dbReference type="Pfam" id="PF10607"/>
    </source>
</evidence>
<evidence type="ECO:0000256" key="11">
    <source>
        <dbReference type="SAM" id="MobiDB-lite"/>
    </source>
</evidence>
<keyword evidence="5" id="KW-0963">Cytoplasm</keyword>
<dbReference type="EC" id="2.1.1.211" evidence="3"/>
<protein>
    <recommendedName>
        <fullName evidence="4">tRNA (uracil-O(2)-)-methyltransferase</fullName>
        <ecNumber evidence="3">2.1.1.211</ecNumber>
    </recommendedName>
</protein>
<comment type="catalytic activity">
    <reaction evidence="10">
        <text>uridine(44) in tRNA(Ser) + S-adenosyl-L-methionine = 2'-O-methyluridine(44) in tRNA(Ser) + S-adenosyl-L-homocysteine + H(+)</text>
        <dbReference type="Rhea" id="RHEA:43100"/>
        <dbReference type="Rhea" id="RHEA-COMP:10339"/>
        <dbReference type="Rhea" id="RHEA-COMP:10340"/>
        <dbReference type="ChEBI" id="CHEBI:15378"/>
        <dbReference type="ChEBI" id="CHEBI:57856"/>
        <dbReference type="ChEBI" id="CHEBI:59789"/>
        <dbReference type="ChEBI" id="CHEBI:65315"/>
        <dbReference type="ChEBI" id="CHEBI:74478"/>
        <dbReference type="EC" id="2.1.1.211"/>
    </reaction>
</comment>
<accession>A0A8H8DEL3</accession>
<evidence type="ECO:0000256" key="7">
    <source>
        <dbReference type="ARBA" id="ARBA00022679"/>
    </source>
</evidence>
<keyword evidence="7" id="KW-0808">Transferase</keyword>
<evidence type="ECO:0000256" key="9">
    <source>
        <dbReference type="ARBA" id="ARBA00022694"/>
    </source>
</evidence>
<evidence type="ECO:0000256" key="8">
    <source>
        <dbReference type="ARBA" id="ARBA00022691"/>
    </source>
</evidence>
<dbReference type="RefSeq" id="XP_067550787.1">
    <property type="nucleotide sequence ID" value="XM_067695162.1"/>
</dbReference>
<dbReference type="GO" id="GO:0030488">
    <property type="term" value="P:tRNA methylation"/>
    <property type="evidence" value="ECO:0007669"/>
    <property type="project" value="TreeGrafter"/>
</dbReference>
<evidence type="ECO:0000313" key="13">
    <source>
        <dbReference type="EMBL" id="KAG5421671.1"/>
    </source>
</evidence>
<dbReference type="InterPro" id="IPR024964">
    <property type="entry name" value="CTLH/CRA"/>
</dbReference>
<dbReference type="PANTHER" id="PTHR21210:SF0">
    <property type="entry name" value="TRNA (URACIL-O(2)-)-METHYLTRANSFERASE-RELATED"/>
    <property type="match status" value="1"/>
</dbReference>
<evidence type="ECO:0000256" key="6">
    <source>
        <dbReference type="ARBA" id="ARBA00022603"/>
    </source>
</evidence>
<sequence length="1082" mass="123662">MTTSLLTTLTSEVNQFDSSGRDSLDLLLQDSNSFLQSLKELESDLEKEINEEKGDTPQVQNGNTQTTTTDRISGLSKQSDTWYKSSIGRLKTYNTTINRFSKNVLNNSKFSVNLDDAYIYPLNMDSYPVGDFDFDMMLNELGPGPVNKIPSELESKSVKQENRQELIKAIILHLLKIGQSNIVPSMVKQLLIDPMISEELAEKFNLLNQIVDDICINHDLTHALAWFETKFNEQAIKHVPVLEESGSLSEVEFKFHMLQFIILLNGKESKFTSNDALQAYFYAREHFSKFLKEYLNELAPLMSLILFNSDSGIENFSRQMQKKTAIGNFIEKLKQGFAIEAEQVIGRQNEAEFVSELLNSFDNVHENEELFTNLSHDFVAEYCKDLKLSSDSSLFQSVLAGHIYLPSFYKYNSIELKMKNFNGKAKSIQSENDLLENSVASFHFELPFQLPDSNRFLFRNHPIFICPVSREQSIPLSEITEESITVSNDAKGHLVSRKRKISVDNPLNTQVVALKYCNHLALKESVWHLSKKGIDAKDPTLLINENSTLGERWCPIYEKEANFESTHFEQAMLNIIRQPNINSTVILRADILKERVLNPNEGETTFISKLINSLPEVESTEGNDMVLLHRDLQDVNVREINLDGCSLDLENRCEIVRRIIPRNPFKDYIINQTCLVMKTKDDNSVLVVYVPHIQTAEEIPYYLPPVYAVGILFHNHKVSLHYLPFELNDWREERNKIKTMELTERPIRIALRLLQTSTKHSSGVNLGYEKRVNHDLVVSKVDFQNRYITLKSKYSSDLVNSWCESTDPKKHVFEDLAIAAFLIEYWKLKKFDKDAFEFRDLGCGNGLLVYILMMEGYKGEGIDARARKSWKMYPPEVQHKLVEKIIVPSILLKPHPSLAMIAPHIKDNGRQFAEPKDNQVNYHTAESLLNSPNVCTTEDFPSNTFLIGNHSDELTCWIPLLEFPFMVIPCCSHALNGNKMRYPPRKIKIAMPNQASASTYGSLVDHVEDIAILNGWQIEKEMLRIPSTRNAAVMSCGKVKQFQGEPQEISKLRVLDIIAMEGGAEGWVENSLNLMKKAPRSH</sequence>